<evidence type="ECO:0000256" key="1">
    <source>
        <dbReference type="SAM" id="MobiDB-lite"/>
    </source>
</evidence>
<dbReference type="Gene3D" id="1.10.1740.10">
    <property type="match status" value="1"/>
</dbReference>
<dbReference type="SUPFAM" id="SSF88946">
    <property type="entry name" value="Sigma2 domain of RNA polymerase sigma factors"/>
    <property type="match status" value="1"/>
</dbReference>
<protein>
    <submittedName>
        <fullName evidence="2">Uncharacterized protein</fullName>
    </submittedName>
</protein>
<reference evidence="2" key="2">
    <citation type="submission" date="2021-09" db="EMBL/GenBank/DDBJ databases">
        <authorList>
            <person name="Gilroy R."/>
        </authorList>
    </citation>
    <scope>NUCLEOTIDE SEQUENCE</scope>
    <source>
        <strain evidence="2">CHK179-5677</strain>
    </source>
</reference>
<dbReference type="RefSeq" id="WP_295370032.1">
    <property type="nucleotide sequence ID" value="NZ_DYUC01000067.1"/>
</dbReference>
<dbReference type="GO" id="GO:0003700">
    <property type="term" value="F:DNA-binding transcription factor activity"/>
    <property type="evidence" value="ECO:0007669"/>
    <property type="project" value="InterPro"/>
</dbReference>
<dbReference type="EMBL" id="DYUC01000067">
    <property type="protein sequence ID" value="HJG86734.1"/>
    <property type="molecule type" value="Genomic_DNA"/>
</dbReference>
<accession>A0A921MMU7</accession>
<proteinExistence type="predicted"/>
<gene>
    <name evidence="2" type="ORF">K8V01_06920</name>
</gene>
<dbReference type="InterPro" id="IPR013325">
    <property type="entry name" value="RNA_pol_sigma_r2"/>
</dbReference>
<comment type="caution">
    <text evidence="2">The sequence shown here is derived from an EMBL/GenBank/DDBJ whole genome shotgun (WGS) entry which is preliminary data.</text>
</comment>
<evidence type="ECO:0000313" key="3">
    <source>
        <dbReference type="Proteomes" id="UP000760668"/>
    </source>
</evidence>
<evidence type="ECO:0000313" key="2">
    <source>
        <dbReference type="EMBL" id="HJG86734.1"/>
    </source>
</evidence>
<name>A0A921MMU7_9FIRM</name>
<sequence>MEFGTQEFFDRLKAGVTAGDPDVYAELNNTVERSIRYLVRTKVEPTDVDDVLQEIKLTVWQRMSFFLTSSENNAPAQRNAWLIKVANSRINDFLNKNYKNRPQQFGEDEPTSGGTTPPGPVPPTLVGAEQLANYERCCRAISHICNLAMEPDRILACLYNGILIPAMSSGDARKKGDPEAIVRRFSGRPLSELRDALWQELRWLFVLPPPEDLLAPLDRKLQGGAGDRPFLLTKREITLVTSRSRKSVQKSRNEILGGTLDE</sequence>
<dbReference type="GO" id="GO:0006352">
    <property type="term" value="P:DNA-templated transcription initiation"/>
    <property type="evidence" value="ECO:0007669"/>
    <property type="project" value="InterPro"/>
</dbReference>
<dbReference type="AlphaFoldDB" id="A0A921MMU7"/>
<reference evidence="2" key="1">
    <citation type="journal article" date="2021" name="PeerJ">
        <title>Extensive microbial diversity within the chicken gut microbiome revealed by metagenomics and culture.</title>
        <authorList>
            <person name="Gilroy R."/>
            <person name="Ravi A."/>
            <person name="Getino M."/>
            <person name="Pursley I."/>
            <person name="Horton D.L."/>
            <person name="Alikhan N.F."/>
            <person name="Baker D."/>
            <person name="Gharbi K."/>
            <person name="Hall N."/>
            <person name="Watson M."/>
            <person name="Adriaenssens E.M."/>
            <person name="Foster-Nyarko E."/>
            <person name="Jarju S."/>
            <person name="Secka A."/>
            <person name="Antonio M."/>
            <person name="Oren A."/>
            <person name="Chaudhuri R.R."/>
            <person name="La Ragione R."/>
            <person name="Hildebrand F."/>
            <person name="Pallen M.J."/>
        </authorList>
    </citation>
    <scope>NUCLEOTIDE SEQUENCE</scope>
    <source>
        <strain evidence="2">CHK179-5677</strain>
    </source>
</reference>
<dbReference type="Proteomes" id="UP000760668">
    <property type="component" value="Unassembled WGS sequence"/>
</dbReference>
<organism evidence="2 3">
    <name type="scientific">Pseudoflavonifractor capillosus</name>
    <dbReference type="NCBI Taxonomy" id="106588"/>
    <lineage>
        <taxon>Bacteria</taxon>
        <taxon>Bacillati</taxon>
        <taxon>Bacillota</taxon>
        <taxon>Clostridia</taxon>
        <taxon>Eubacteriales</taxon>
        <taxon>Oscillospiraceae</taxon>
        <taxon>Pseudoflavonifractor</taxon>
    </lineage>
</organism>
<feature type="region of interest" description="Disordered" evidence="1">
    <location>
        <begin position="99"/>
        <end position="126"/>
    </location>
</feature>